<evidence type="ECO:0000313" key="10">
    <source>
        <dbReference type="EMBL" id="KAK2184205.1"/>
    </source>
</evidence>
<evidence type="ECO:0000256" key="1">
    <source>
        <dbReference type="ARBA" id="ARBA00004926"/>
    </source>
</evidence>
<keyword evidence="7 9" id="KW-0413">Isomerase</keyword>
<dbReference type="FunFam" id="1.10.1390.10:FF:000001">
    <property type="entry name" value="Glucose-6-phosphate isomerase"/>
    <property type="match status" value="1"/>
</dbReference>
<dbReference type="FunFam" id="3.40.50.10490:FF:000004">
    <property type="entry name" value="Glucose-6-phosphate isomerase"/>
    <property type="match status" value="1"/>
</dbReference>
<dbReference type="PROSITE" id="PS00765">
    <property type="entry name" value="P_GLUCOSE_ISOMERASE_1"/>
    <property type="match status" value="1"/>
</dbReference>
<dbReference type="PROSITE" id="PS51463">
    <property type="entry name" value="P_GLUCOSE_ISOMERASE_3"/>
    <property type="match status" value="1"/>
</dbReference>
<comment type="catalytic activity">
    <reaction evidence="8 9">
        <text>alpha-D-glucose 6-phosphate = beta-D-fructose 6-phosphate</text>
        <dbReference type="Rhea" id="RHEA:11816"/>
        <dbReference type="ChEBI" id="CHEBI:57634"/>
        <dbReference type="ChEBI" id="CHEBI:58225"/>
        <dbReference type="EC" id="5.3.1.9"/>
    </reaction>
</comment>
<organism evidence="10 11">
    <name type="scientific">Ridgeia piscesae</name>
    <name type="common">Tubeworm</name>
    <dbReference type="NCBI Taxonomy" id="27915"/>
    <lineage>
        <taxon>Eukaryota</taxon>
        <taxon>Metazoa</taxon>
        <taxon>Spiralia</taxon>
        <taxon>Lophotrochozoa</taxon>
        <taxon>Annelida</taxon>
        <taxon>Polychaeta</taxon>
        <taxon>Sedentaria</taxon>
        <taxon>Canalipalpata</taxon>
        <taxon>Sabellida</taxon>
        <taxon>Siboglinidae</taxon>
        <taxon>Ridgeia</taxon>
    </lineage>
</organism>
<evidence type="ECO:0000256" key="3">
    <source>
        <dbReference type="ARBA" id="ARBA00011952"/>
    </source>
</evidence>
<dbReference type="SUPFAM" id="SSF53697">
    <property type="entry name" value="SIS domain"/>
    <property type="match status" value="1"/>
</dbReference>
<dbReference type="InterPro" id="IPR035482">
    <property type="entry name" value="SIS_PGI_2"/>
</dbReference>
<dbReference type="PANTHER" id="PTHR11469">
    <property type="entry name" value="GLUCOSE-6-PHOSPHATE ISOMERASE"/>
    <property type="match status" value="1"/>
</dbReference>
<dbReference type="Gene3D" id="1.10.1390.10">
    <property type="match status" value="1"/>
</dbReference>
<dbReference type="PANTHER" id="PTHR11469:SF1">
    <property type="entry name" value="GLUCOSE-6-PHOSPHATE ISOMERASE"/>
    <property type="match status" value="1"/>
</dbReference>
<dbReference type="EMBL" id="JAODUO010000277">
    <property type="protein sequence ID" value="KAK2184205.1"/>
    <property type="molecule type" value="Genomic_DNA"/>
</dbReference>
<evidence type="ECO:0000256" key="8">
    <source>
        <dbReference type="ARBA" id="ARBA00029321"/>
    </source>
</evidence>
<keyword evidence="6 9" id="KW-0324">Glycolysis</keyword>
<dbReference type="GO" id="GO:0005829">
    <property type="term" value="C:cytosol"/>
    <property type="evidence" value="ECO:0007669"/>
    <property type="project" value="TreeGrafter"/>
</dbReference>
<evidence type="ECO:0000256" key="2">
    <source>
        <dbReference type="ARBA" id="ARBA00006604"/>
    </source>
</evidence>
<evidence type="ECO:0000256" key="4">
    <source>
        <dbReference type="ARBA" id="ARBA00018388"/>
    </source>
</evidence>
<dbReference type="InterPro" id="IPR023096">
    <property type="entry name" value="G6P_Isomerase_C"/>
</dbReference>
<dbReference type="GO" id="GO:0006096">
    <property type="term" value="P:glycolytic process"/>
    <property type="evidence" value="ECO:0007669"/>
    <property type="project" value="UniProtKB-KW"/>
</dbReference>
<sequence length="516" mass="58094">MADSKQLFLVDELPYKALKDYFEKNEQKLKMPEMFKENEKRFDMFSLVLNTKDGDILVDYSKNLINVEIMNMLFSLAKARNVEKMRDAMFNGEKINSTEKRAVLHVALRNRCNQEIKVDGKNVMPDVNRVLVQMRGFVSDVRSGEWKGYTGRSITDVVNIGIGGSDLGPVMVTEALKHYAGDLRVHFVSNIDGTHMAETLKKLDAETTLFIIASKTFTTQETITNATSAKEWLLKHSNDKSSVAKHFVALSTNVPKVKDFGIDEKNMFEFWDWVGGRYSLWSAIGLSIACYIGMDHYEEMLFGAHYMDQHFLNTPLEQNVPVILALIGIWYINFYSCESHALLPYDQAPLCGANQEPTDNTPSTSSSTRILLANFLAQTEALMKGKSAEETKTELVNSGMADDDIAAILPFKVFEGNRPSNSILFQKLTPHTLGALIAMYEHKIFVQGIIWDINSYDQWGWVVCLSQSPCILVITKVELGKQLAKTIQGQLSGPSPVNNHDSSTNGLINYIKTHRK</sequence>
<dbReference type="Proteomes" id="UP001209878">
    <property type="component" value="Unassembled WGS sequence"/>
</dbReference>
<evidence type="ECO:0000313" key="11">
    <source>
        <dbReference type="Proteomes" id="UP001209878"/>
    </source>
</evidence>
<proteinExistence type="inferred from homology"/>
<dbReference type="CDD" id="cd05016">
    <property type="entry name" value="SIS_PGI_2"/>
    <property type="match status" value="1"/>
</dbReference>
<evidence type="ECO:0000256" key="9">
    <source>
        <dbReference type="RuleBase" id="RU000612"/>
    </source>
</evidence>
<dbReference type="HAMAP" id="MF_00473">
    <property type="entry name" value="G6P_isomerase"/>
    <property type="match status" value="1"/>
</dbReference>
<dbReference type="GO" id="GO:0004347">
    <property type="term" value="F:glucose-6-phosphate isomerase activity"/>
    <property type="evidence" value="ECO:0007669"/>
    <property type="project" value="UniProtKB-EC"/>
</dbReference>
<dbReference type="Gene3D" id="3.40.50.10490">
    <property type="entry name" value="Glucose-6-phosphate isomerase like protein, domain 1"/>
    <property type="match status" value="4"/>
</dbReference>
<evidence type="ECO:0000256" key="7">
    <source>
        <dbReference type="ARBA" id="ARBA00023235"/>
    </source>
</evidence>
<comment type="caution">
    <text evidence="10">The sequence shown here is derived from an EMBL/GenBank/DDBJ whole genome shotgun (WGS) entry which is preliminary data.</text>
</comment>
<comment type="similarity">
    <text evidence="2 9">Belongs to the GPI family.</text>
</comment>
<accession>A0AAD9UCG6</accession>
<dbReference type="GO" id="GO:0006094">
    <property type="term" value="P:gluconeogenesis"/>
    <property type="evidence" value="ECO:0007669"/>
    <property type="project" value="UniProtKB-KW"/>
</dbReference>
<dbReference type="Pfam" id="PF00342">
    <property type="entry name" value="PGI"/>
    <property type="match status" value="2"/>
</dbReference>
<dbReference type="GO" id="GO:0097367">
    <property type="term" value="F:carbohydrate derivative binding"/>
    <property type="evidence" value="ECO:0007669"/>
    <property type="project" value="InterPro"/>
</dbReference>
<dbReference type="CDD" id="cd05015">
    <property type="entry name" value="SIS_PGI_1"/>
    <property type="match status" value="1"/>
</dbReference>
<dbReference type="InterPro" id="IPR001672">
    <property type="entry name" value="G6P_Isomerase"/>
</dbReference>
<comment type="pathway">
    <text evidence="1 9">Carbohydrate degradation; glycolysis; D-glyceraldehyde 3-phosphate and glycerone phosphate from D-glucose: step 2/4.</text>
</comment>
<dbReference type="InterPro" id="IPR035476">
    <property type="entry name" value="SIS_PGI_1"/>
</dbReference>
<dbReference type="PRINTS" id="PR00662">
    <property type="entry name" value="G6PISOMERASE"/>
</dbReference>
<evidence type="ECO:0000256" key="5">
    <source>
        <dbReference type="ARBA" id="ARBA00022432"/>
    </source>
</evidence>
<dbReference type="GO" id="GO:0048029">
    <property type="term" value="F:monosaccharide binding"/>
    <property type="evidence" value="ECO:0007669"/>
    <property type="project" value="TreeGrafter"/>
</dbReference>
<dbReference type="GO" id="GO:0051156">
    <property type="term" value="P:glucose 6-phosphate metabolic process"/>
    <property type="evidence" value="ECO:0007669"/>
    <property type="project" value="TreeGrafter"/>
</dbReference>
<gene>
    <name evidence="10" type="ORF">NP493_278g03093</name>
</gene>
<name>A0AAD9UCG6_RIDPI</name>
<reference evidence="10" key="1">
    <citation type="journal article" date="2023" name="Mol. Biol. Evol.">
        <title>Third-Generation Sequencing Reveals the Adaptive Role of the Epigenome in Three Deep-Sea Polychaetes.</title>
        <authorList>
            <person name="Perez M."/>
            <person name="Aroh O."/>
            <person name="Sun Y."/>
            <person name="Lan Y."/>
            <person name="Juniper S.K."/>
            <person name="Young C.R."/>
            <person name="Angers B."/>
            <person name="Qian P.Y."/>
        </authorList>
    </citation>
    <scope>NUCLEOTIDE SEQUENCE</scope>
    <source>
        <strain evidence="10">R07B-5</strain>
    </source>
</reference>
<keyword evidence="5 9" id="KW-0312">Gluconeogenesis</keyword>
<dbReference type="AlphaFoldDB" id="A0AAD9UCG6"/>
<protein>
    <recommendedName>
        <fullName evidence="4 9">Glucose-6-phosphate isomerase</fullName>
        <ecNumber evidence="3 9">5.3.1.9</ecNumber>
    </recommendedName>
</protein>
<evidence type="ECO:0000256" key="6">
    <source>
        <dbReference type="ARBA" id="ARBA00023152"/>
    </source>
</evidence>
<dbReference type="InterPro" id="IPR046348">
    <property type="entry name" value="SIS_dom_sf"/>
</dbReference>
<dbReference type="InterPro" id="IPR018189">
    <property type="entry name" value="Phosphoglucose_isomerase_CS"/>
</dbReference>
<keyword evidence="11" id="KW-1185">Reference proteome</keyword>
<dbReference type="EC" id="5.3.1.9" evidence="3 9"/>